<dbReference type="Proteomes" id="UP000886653">
    <property type="component" value="Unassembled WGS sequence"/>
</dbReference>
<feature type="non-terminal residue" evidence="1">
    <location>
        <position position="1"/>
    </location>
</feature>
<evidence type="ECO:0000313" key="1">
    <source>
        <dbReference type="EMBL" id="KAG0147368.1"/>
    </source>
</evidence>
<dbReference type="EMBL" id="MU167249">
    <property type="protein sequence ID" value="KAG0147368.1"/>
    <property type="molecule type" value="Genomic_DNA"/>
</dbReference>
<dbReference type="AlphaFoldDB" id="A0A9P6TE39"/>
<name>A0A9P6TE39_9BASI</name>
<proteinExistence type="predicted"/>
<dbReference type="OrthoDB" id="3267074at2759"/>
<protein>
    <submittedName>
        <fullName evidence="1">Uncharacterized protein</fullName>
    </submittedName>
</protein>
<sequence length="144" mass="16343">GHEVIDLNEKADEAAKRAAGEDENRLNLLIALGGLLLHTKRLFQKRRAGSVSAFHTKSAMIADGLDKLEKGQVSAMFQLRYGHNDLRKYLFRIRAELSEQCESCNAVETRAHFLVYCRRYSKQSRELIKVNRNSAIAILDNPKT</sequence>
<reference evidence="1" key="1">
    <citation type="submission" date="2013-11" db="EMBL/GenBank/DDBJ databases">
        <title>Genome sequence of the fusiform rust pathogen reveals effectors for host alternation and coevolution with pine.</title>
        <authorList>
            <consortium name="DOE Joint Genome Institute"/>
            <person name="Smith K."/>
            <person name="Pendleton A."/>
            <person name="Kubisiak T."/>
            <person name="Anderson C."/>
            <person name="Salamov A."/>
            <person name="Aerts A."/>
            <person name="Riley R."/>
            <person name="Clum A."/>
            <person name="Lindquist E."/>
            <person name="Ence D."/>
            <person name="Campbell M."/>
            <person name="Kronenberg Z."/>
            <person name="Feau N."/>
            <person name="Dhillon B."/>
            <person name="Hamelin R."/>
            <person name="Burleigh J."/>
            <person name="Smith J."/>
            <person name="Yandell M."/>
            <person name="Nelson C."/>
            <person name="Grigoriev I."/>
            <person name="Davis J."/>
        </authorList>
    </citation>
    <scope>NUCLEOTIDE SEQUENCE</scope>
    <source>
        <strain evidence="1">G11</strain>
    </source>
</reference>
<gene>
    <name evidence="1" type="ORF">CROQUDRAFT_43050</name>
</gene>
<keyword evidence="2" id="KW-1185">Reference proteome</keyword>
<accession>A0A9P6TE39</accession>
<organism evidence="1 2">
    <name type="scientific">Cronartium quercuum f. sp. fusiforme G11</name>
    <dbReference type="NCBI Taxonomy" id="708437"/>
    <lineage>
        <taxon>Eukaryota</taxon>
        <taxon>Fungi</taxon>
        <taxon>Dikarya</taxon>
        <taxon>Basidiomycota</taxon>
        <taxon>Pucciniomycotina</taxon>
        <taxon>Pucciniomycetes</taxon>
        <taxon>Pucciniales</taxon>
        <taxon>Coleosporiaceae</taxon>
        <taxon>Cronartium</taxon>
    </lineage>
</organism>
<evidence type="ECO:0000313" key="2">
    <source>
        <dbReference type="Proteomes" id="UP000886653"/>
    </source>
</evidence>
<comment type="caution">
    <text evidence="1">The sequence shown here is derived from an EMBL/GenBank/DDBJ whole genome shotgun (WGS) entry which is preliminary data.</text>
</comment>